<evidence type="ECO:0000313" key="2">
    <source>
        <dbReference type="Proteomes" id="UP000541352"/>
    </source>
</evidence>
<dbReference type="Proteomes" id="UP000541352">
    <property type="component" value="Unassembled WGS sequence"/>
</dbReference>
<gene>
    <name evidence="1" type="ORF">FHS57_004345</name>
</gene>
<name>A0A7W5ZPF1_9BACT</name>
<reference evidence="1 2" key="1">
    <citation type="submission" date="2020-08" db="EMBL/GenBank/DDBJ databases">
        <title>Genomic Encyclopedia of Type Strains, Phase IV (KMG-IV): sequencing the most valuable type-strain genomes for metagenomic binning, comparative biology and taxonomic classification.</title>
        <authorList>
            <person name="Goeker M."/>
        </authorList>
    </citation>
    <scope>NUCLEOTIDE SEQUENCE [LARGE SCALE GENOMIC DNA]</scope>
    <source>
        <strain evidence="1 2">DSM 17976</strain>
    </source>
</reference>
<evidence type="ECO:0000313" key="1">
    <source>
        <dbReference type="EMBL" id="MBB3840325.1"/>
    </source>
</evidence>
<dbReference type="RefSeq" id="WP_183977237.1">
    <property type="nucleotide sequence ID" value="NZ_JACIBY010000010.1"/>
</dbReference>
<sequence>MISDIKNDFILKNFVREKCEDEGLCVDIDSRIPPERVVIIKVDDYYNSFNVEKRPASPDCLIIVQCSDTTFSATIVEMKNIDYSAGFTVENMKEKFDTCLNDFMRKQFAKYFDREFKKITLFFVNRIELHRASAYDDTLKTKILMNTLFTFRDRPCKIELRFPTPAVRPC</sequence>
<organism evidence="1 2">
    <name type="scientific">Runella defluvii</name>
    <dbReference type="NCBI Taxonomy" id="370973"/>
    <lineage>
        <taxon>Bacteria</taxon>
        <taxon>Pseudomonadati</taxon>
        <taxon>Bacteroidota</taxon>
        <taxon>Cytophagia</taxon>
        <taxon>Cytophagales</taxon>
        <taxon>Spirosomataceae</taxon>
        <taxon>Runella</taxon>
    </lineage>
</organism>
<keyword evidence="2" id="KW-1185">Reference proteome</keyword>
<comment type="caution">
    <text evidence="1">The sequence shown here is derived from an EMBL/GenBank/DDBJ whole genome shotgun (WGS) entry which is preliminary data.</text>
</comment>
<accession>A0A7W5ZPF1</accession>
<protein>
    <submittedName>
        <fullName evidence="1">Uncharacterized protein</fullName>
    </submittedName>
</protein>
<dbReference type="EMBL" id="JACIBY010000010">
    <property type="protein sequence ID" value="MBB3840325.1"/>
    <property type="molecule type" value="Genomic_DNA"/>
</dbReference>
<proteinExistence type="predicted"/>
<dbReference type="AlphaFoldDB" id="A0A7W5ZPF1"/>